<feature type="region of interest" description="Disordered" evidence="13">
    <location>
        <begin position="636"/>
        <end position="666"/>
    </location>
</feature>
<dbReference type="Proteomes" id="UP000664859">
    <property type="component" value="Unassembled WGS sequence"/>
</dbReference>
<keyword evidence="4" id="KW-0479">Metal-binding</keyword>
<dbReference type="InterPro" id="IPR010614">
    <property type="entry name" value="RAD3-like_helicase_DEAD"/>
</dbReference>
<feature type="compositionally biased region" description="Basic and acidic residues" evidence="13">
    <location>
        <begin position="215"/>
        <end position="225"/>
    </location>
</feature>
<dbReference type="AlphaFoldDB" id="A0A835YWY4"/>
<keyword evidence="10" id="KW-0411">Iron-sulfur</keyword>
<dbReference type="PANTHER" id="PTHR11472">
    <property type="entry name" value="DNA REPAIR DEAD HELICASE RAD3/XP-D SUBFAMILY MEMBER"/>
    <property type="match status" value="1"/>
</dbReference>
<evidence type="ECO:0000256" key="6">
    <source>
        <dbReference type="ARBA" id="ARBA00022801"/>
    </source>
</evidence>
<keyword evidence="16" id="KW-1185">Reference proteome</keyword>
<dbReference type="CDD" id="cd18788">
    <property type="entry name" value="SF2_C_XPD"/>
    <property type="match status" value="1"/>
</dbReference>
<dbReference type="InterPro" id="IPR027417">
    <property type="entry name" value="P-loop_NTPase"/>
</dbReference>
<sequence>MLADAQQNSEGDMTFVPSIPFPFPPYEVQQQLMTHLYTAFERGGIGIFESPTGTGKSLSIICAALQWLTVSDARDLEAALQPDDVQLATPQSSDRSTTKAEPDWLANFSEIKEQDAQRAKARRLKQMREALAARLAAISSVDSIKQHRGAGKTMNGRHSQRDGVKRRKQAQAAAAASSGADEAAGDGKFLVDEYLSGEDAHSSSSGSDTEAASSSDEREDAREEAEWRELGITQVLYCSRTHSQTSQFVNEVKKTAFAAGVRCVTLGGRRNLCINPAVSSLSSDARMTDACLDLQKGKKKASCGSSCAQPPPAKRAKQGVAAGGGRKGEKRGCEWLSVATQREFRDHALAAVRDIEELGELGRGLHACPYYGTRKAAALAQLVVMPYAALLQRETRRALGVRLRGNVVIVDEAHNIVEAVNAVHSAVVRLRELRRAHFQLAQYLARYAARLKGKNVFYVNTILRMLQSLIRFLEKGATQDPPSGGGAAAAGEAASAAAAAAQVLRINDFAFRAGIDNVNLFKVERYMRRSGICRKIMGFLDLTQTAAAAAAAAAAGNGAGTADRYAEGAAGGAAESSAQADAVPAQVRHCRSSAHAGEDVEVSAAVAYVSRHVSSLQTAHQFLMALTNADKDGRVIVRRPAPPPLSRDRSAGPPAPPTAADADNDGPSLKFIMLNPAVHFAEIAREARAVVLIGGTMQPAGAIAQQLFPGIAPRRAAAAAISTVAAATSTGTLQQASSESEGAAAGGLEVFSCGHVIPPENILPLCVSRGPSGGVFNFTFAKRGSPEQMDELCRLLSNVCALVPGGVVCFLPSFGYMEQVLQCWKASGALHQLSKRKAIFSEPRAATEVESILAAYSAAIHRSSGSGGGGGGGALLLSVVGAKMSEGINFSDDLARCVVMVGMPFPDARDPELRQKIEYADAADPAGGGRAGRALYQAMCMRAVNQSIGRCIRHARDYGAVLLVDERYARAATVAQLPSWIAARAAAAPAFGDAARALGAFFRARRAAAAAAAAAAEA</sequence>
<comment type="subcellular location">
    <subcellularLocation>
        <location evidence="2">Nucleus</location>
    </subcellularLocation>
</comment>
<dbReference type="GO" id="GO:0005524">
    <property type="term" value="F:ATP binding"/>
    <property type="evidence" value="ECO:0007669"/>
    <property type="project" value="UniProtKB-KW"/>
</dbReference>
<comment type="cofactor">
    <cofactor evidence="1">
        <name>[4Fe-4S] cluster</name>
        <dbReference type="ChEBI" id="CHEBI:49883"/>
    </cofactor>
</comment>
<protein>
    <submittedName>
        <fullName evidence="15">Helicase C-terminal domain-containing protein</fullName>
    </submittedName>
</protein>
<evidence type="ECO:0000256" key="1">
    <source>
        <dbReference type="ARBA" id="ARBA00001966"/>
    </source>
</evidence>
<evidence type="ECO:0000256" key="10">
    <source>
        <dbReference type="ARBA" id="ARBA00023014"/>
    </source>
</evidence>
<feature type="compositionally biased region" description="Low complexity" evidence="13">
    <location>
        <begin position="170"/>
        <end position="182"/>
    </location>
</feature>
<feature type="domain" description="Helicase ATP-binding" evidence="14">
    <location>
        <begin position="15"/>
        <end position="463"/>
    </location>
</feature>
<evidence type="ECO:0000256" key="7">
    <source>
        <dbReference type="ARBA" id="ARBA00022806"/>
    </source>
</evidence>
<feature type="compositionally biased region" description="Low complexity" evidence="13">
    <location>
        <begin position="202"/>
        <end position="214"/>
    </location>
</feature>
<evidence type="ECO:0000256" key="2">
    <source>
        <dbReference type="ARBA" id="ARBA00004123"/>
    </source>
</evidence>
<feature type="region of interest" description="Disordered" evidence="13">
    <location>
        <begin position="144"/>
        <end position="182"/>
    </location>
</feature>
<comment type="similarity">
    <text evidence="3">Belongs to the DEAD box helicase family. DEAH subfamily. DDX11/CHL1 sub-subfamily.</text>
</comment>
<keyword evidence="12" id="KW-0539">Nucleus</keyword>
<keyword evidence="6" id="KW-0378">Hydrolase</keyword>
<evidence type="ECO:0000313" key="15">
    <source>
        <dbReference type="EMBL" id="KAG5178143.1"/>
    </source>
</evidence>
<dbReference type="GO" id="GO:0034085">
    <property type="term" value="P:establishment of sister chromatid cohesion"/>
    <property type="evidence" value="ECO:0007669"/>
    <property type="project" value="TreeGrafter"/>
</dbReference>
<accession>A0A835YWY4</accession>
<feature type="region of interest" description="Disordered" evidence="13">
    <location>
        <begin position="301"/>
        <end position="329"/>
    </location>
</feature>
<dbReference type="InterPro" id="IPR045028">
    <property type="entry name" value="DinG/Rad3-like"/>
</dbReference>
<dbReference type="InterPro" id="IPR006554">
    <property type="entry name" value="Helicase-like_DEXD_c2"/>
</dbReference>
<evidence type="ECO:0000256" key="12">
    <source>
        <dbReference type="ARBA" id="ARBA00023242"/>
    </source>
</evidence>
<dbReference type="SMART" id="SM00491">
    <property type="entry name" value="HELICc2"/>
    <property type="match status" value="1"/>
</dbReference>
<dbReference type="GO" id="GO:0006139">
    <property type="term" value="P:nucleobase-containing compound metabolic process"/>
    <property type="evidence" value="ECO:0007669"/>
    <property type="project" value="InterPro"/>
</dbReference>
<reference evidence="15" key="1">
    <citation type="submission" date="2021-02" db="EMBL/GenBank/DDBJ databases">
        <title>First Annotated Genome of the Yellow-green Alga Tribonema minus.</title>
        <authorList>
            <person name="Mahan K.M."/>
        </authorList>
    </citation>
    <scope>NUCLEOTIDE SEQUENCE</scope>
    <source>
        <strain evidence="15">UTEX B ZZ1240</strain>
    </source>
</reference>
<dbReference type="InterPro" id="IPR013020">
    <property type="entry name" value="Rad3/Chl1-like"/>
</dbReference>
<dbReference type="InterPro" id="IPR014013">
    <property type="entry name" value="Helic_SF1/SF2_ATP-bd_DinG/Rad3"/>
</dbReference>
<dbReference type="GO" id="GO:0051536">
    <property type="term" value="F:iron-sulfur cluster binding"/>
    <property type="evidence" value="ECO:0007669"/>
    <property type="project" value="UniProtKB-KW"/>
</dbReference>
<dbReference type="Pfam" id="PF06733">
    <property type="entry name" value="DEAD_2"/>
    <property type="match status" value="1"/>
</dbReference>
<organism evidence="15 16">
    <name type="scientific">Tribonema minus</name>
    <dbReference type="NCBI Taxonomy" id="303371"/>
    <lineage>
        <taxon>Eukaryota</taxon>
        <taxon>Sar</taxon>
        <taxon>Stramenopiles</taxon>
        <taxon>Ochrophyta</taxon>
        <taxon>PX clade</taxon>
        <taxon>Xanthophyceae</taxon>
        <taxon>Tribonematales</taxon>
        <taxon>Tribonemataceae</taxon>
        <taxon>Tribonema</taxon>
    </lineage>
</organism>
<evidence type="ECO:0000256" key="4">
    <source>
        <dbReference type="ARBA" id="ARBA00022723"/>
    </source>
</evidence>
<evidence type="ECO:0000256" key="13">
    <source>
        <dbReference type="SAM" id="MobiDB-lite"/>
    </source>
</evidence>
<proteinExistence type="inferred from homology"/>
<dbReference type="NCBIfam" id="TIGR00604">
    <property type="entry name" value="rad3"/>
    <property type="match status" value="1"/>
</dbReference>
<dbReference type="GO" id="GO:0005634">
    <property type="term" value="C:nucleus"/>
    <property type="evidence" value="ECO:0007669"/>
    <property type="project" value="UniProtKB-SubCell"/>
</dbReference>
<dbReference type="EMBL" id="JAFCMP010000517">
    <property type="protein sequence ID" value="KAG5178143.1"/>
    <property type="molecule type" value="Genomic_DNA"/>
</dbReference>
<dbReference type="Pfam" id="PF13307">
    <property type="entry name" value="Helicase_C_2"/>
    <property type="match status" value="1"/>
</dbReference>
<gene>
    <name evidence="15" type="ORF">JKP88DRAFT_258591</name>
</gene>
<keyword evidence="9" id="KW-0408">Iron</keyword>
<dbReference type="SMART" id="SM00488">
    <property type="entry name" value="DEXDc2"/>
    <property type="match status" value="1"/>
</dbReference>
<evidence type="ECO:0000313" key="16">
    <source>
        <dbReference type="Proteomes" id="UP000664859"/>
    </source>
</evidence>
<keyword evidence="7 15" id="KW-0347">Helicase</keyword>
<dbReference type="OrthoDB" id="267079at2759"/>
<keyword evidence="8" id="KW-0067">ATP-binding</keyword>
<dbReference type="PROSITE" id="PS51193">
    <property type="entry name" value="HELICASE_ATP_BIND_2"/>
    <property type="match status" value="1"/>
</dbReference>
<evidence type="ECO:0000256" key="8">
    <source>
        <dbReference type="ARBA" id="ARBA00022840"/>
    </source>
</evidence>
<dbReference type="InterPro" id="IPR006555">
    <property type="entry name" value="ATP-dep_Helicase_C"/>
</dbReference>
<feature type="region of interest" description="Disordered" evidence="13">
    <location>
        <begin position="197"/>
        <end position="225"/>
    </location>
</feature>
<evidence type="ECO:0000256" key="11">
    <source>
        <dbReference type="ARBA" id="ARBA00023235"/>
    </source>
</evidence>
<dbReference type="GO" id="GO:0003677">
    <property type="term" value="F:DNA binding"/>
    <property type="evidence" value="ECO:0007669"/>
    <property type="project" value="InterPro"/>
</dbReference>
<dbReference type="GO" id="GO:0003678">
    <property type="term" value="F:DNA helicase activity"/>
    <property type="evidence" value="ECO:0007669"/>
    <property type="project" value="InterPro"/>
</dbReference>
<evidence type="ECO:0000259" key="14">
    <source>
        <dbReference type="PROSITE" id="PS51193"/>
    </source>
</evidence>
<dbReference type="PANTHER" id="PTHR11472:SF41">
    <property type="entry name" value="ATP-DEPENDENT DNA HELICASE DDX11-RELATED"/>
    <property type="match status" value="1"/>
</dbReference>
<evidence type="ECO:0000256" key="9">
    <source>
        <dbReference type="ARBA" id="ARBA00023004"/>
    </source>
</evidence>
<evidence type="ECO:0000256" key="3">
    <source>
        <dbReference type="ARBA" id="ARBA00008435"/>
    </source>
</evidence>
<comment type="caution">
    <text evidence="15">The sequence shown here is derived from an EMBL/GenBank/DDBJ whole genome shotgun (WGS) entry which is preliminary data.</text>
</comment>
<keyword evidence="5" id="KW-0547">Nucleotide-binding</keyword>
<dbReference type="GO" id="GO:0016818">
    <property type="term" value="F:hydrolase activity, acting on acid anhydrides, in phosphorus-containing anhydrides"/>
    <property type="evidence" value="ECO:0007669"/>
    <property type="project" value="InterPro"/>
</dbReference>
<keyword evidence="11" id="KW-0413">Isomerase</keyword>
<dbReference type="Gene3D" id="3.40.50.300">
    <property type="entry name" value="P-loop containing nucleotide triphosphate hydrolases"/>
    <property type="match status" value="3"/>
</dbReference>
<dbReference type="SUPFAM" id="SSF52540">
    <property type="entry name" value="P-loop containing nucleoside triphosphate hydrolases"/>
    <property type="match status" value="1"/>
</dbReference>
<dbReference type="GO" id="GO:0046872">
    <property type="term" value="F:metal ion binding"/>
    <property type="evidence" value="ECO:0007669"/>
    <property type="project" value="UniProtKB-KW"/>
</dbReference>
<name>A0A835YWY4_9STRA</name>
<evidence type="ECO:0000256" key="5">
    <source>
        <dbReference type="ARBA" id="ARBA00022741"/>
    </source>
</evidence>